<keyword evidence="4" id="KW-1003">Cell membrane</keyword>
<keyword evidence="3" id="KW-0813">Transport</keyword>
<feature type="transmembrane region" description="Helical" evidence="8">
    <location>
        <begin position="301"/>
        <end position="319"/>
    </location>
</feature>
<dbReference type="RefSeq" id="WP_161926607.1">
    <property type="nucleotide sequence ID" value="NZ_BJOU01000001.1"/>
</dbReference>
<dbReference type="EMBL" id="BJOU01000001">
    <property type="protein sequence ID" value="GED97254.1"/>
    <property type="molecule type" value="Genomic_DNA"/>
</dbReference>
<feature type="transmembrane region" description="Helical" evidence="8">
    <location>
        <begin position="113"/>
        <end position="135"/>
    </location>
</feature>
<organism evidence="9 10">
    <name type="scientific">Gordonia crocea</name>
    <dbReference type="NCBI Taxonomy" id="589162"/>
    <lineage>
        <taxon>Bacteria</taxon>
        <taxon>Bacillati</taxon>
        <taxon>Actinomycetota</taxon>
        <taxon>Actinomycetes</taxon>
        <taxon>Mycobacteriales</taxon>
        <taxon>Gordoniaceae</taxon>
        <taxon>Gordonia</taxon>
    </lineage>
</organism>
<feature type="transmembrane region" description="Helical" evidence="8">
    <location>
        <begin position="213"/>
        <end position="233"/>
    </location>
</feature>
<evidence type="ECO:0000256" key="1">
    <source>
        <dbReference type="ARBA" id="ARBA00004651"/>
    </source>
</evidence>
<gene>
    <name evidence="9" type="ORF">nbrc107697_12930</name>
</gene>
<keyword evidence="10" id="KW-1185">Reference proteome</keyword>
<evidence type="ECO:0000256" key="8">
    <source>
        <dbReference type="SAM" id="Phobius"/>
    </source>
</evidence>
<dbReference type="AlphaFoldDB" id="A0A7I9UVK7"/>
<sequence>MSAPIDFGRRQWVLRAGGRFSGRIDARSATVGAVVVVALAVAFVGGLVAADDGVGLSALPGALFGGADPVAEYAVRELQLPRVLAVIVLGAAMACSGGIFQMLTRNPLGSPDLIGFGVGSYTGALVASLVLGLGFAGMSGFALVGGLVTAGIVYLLAFRGGVGGFRLVITGVAISAMLAAVNYWLILRSDLDDAMAAAQWGAGTLDTAPARNWAYLGPAFALVGVLLFALALLSPRTRILDLGPDLARALGAQTPLTAVALLVIGVALIAVATTITGPVAFVALSAPHIARRLCRSGHTPWIVTSLVGALLFLVSDVIAQRVSAAVTGATLPVGVVTVCLGGIYLCYLLFTEMRRVRG</sequence>
<keyword evidence="5 8" id="KW-0812">Transmembrane</keyword>
<dbReference type="CDD" id="cd06550">
    <property type="entry name" value="TM_ABC_iron-siderophores_like"/>
    <property type="match status" value="1"/>
</dbReference>
<evidence type="ECO:0000256" key="7">
    <source>
        <dbReference type="ARBA" id="ARBA00023136"/>
    </source>
</evidence>
<dbReference type="GO" id="GO:0005886">
    <property type="term" value="C:plasma membrane"/>
    <property type="evidence" value="ECO:0007669"/>
    <property type="project" value="UniProtKB-SubCell"/>
</dbReference>
<evidence type="ECO:0000256" key="5">
    <source>
        <dbReference type="ARBA" id="ARBA00022692"/>
    </source>
</evidence>
<name>A0A7I9UVK7_9ACTN</name>
<accession>A0A7I9UVK7</accession>
<dbReference type="Proteomes" id="UP000444980">
    <property type="component" value="Unassembled WGS sequence"/>
</dbReference>
<comment type="subcellular location">
    <subcellularLocation>
        <location evidence="1">Cell membrane</location>
        <topology evidence="1">Multi-pass membrane protein</topology>
    </subcellularLocation>
</comment>
<evidence type="ECO:0000256" key="6">
    <source>
        <dbReference type="ARBA" id="ARBA00022989"/>
    </source>
</evidence>
<keyword evidence="7 8" id="KW-0472">Membrane</keyword>
<keyword evidence="6 8" id="KW-1133">Transmembrane helix</keyword>
<evidence type="ECO:0000256" key="4">
    <source>
        <dbReference type="ARBA" id="ARBA00022475"/>
    </source>
</evidence>
<dbReference type="Pfam" id="PF01032">
    <property type="entry name" value="FecCD"/>
    <property type="match status" value="1"/>
</dbReference>
<feature type="transmembrane region" description="Helical" evidence="8">
    <location>
        <begin position="83"/>
        <end position="101"/>
    </location>
</feature>
<dbReference type="GO" id="GO:0033214">
    <property type="term" value="P:siderophore-iron import into cell"/>
    <property type="evidence" value="ECO:0007669"/>
    <property type="project" value="TreeGrafter"/>
</dbReference>
<dbReference type="InterPro" id="IPR000522">
    <property type="entry name" value="ABC_transptr_permease_BtuC"/>
</dbReference>
<evidence type="ECO:0000313" key="9">
    <source>
        <dbReference type="EMBL" id="GED97254.1"/>
    </source>
</evidence>
<evidence type="ECO:0000256" key="2">
    <source>
        <dbReference type="ARBA" id="ARBA00007935"/>
    </source>
</evidence>
<dbReference type="SUPFAM" id="SSF81345">
    <property type="entry name" value="ABC transporter involved in vitamin B12 uptake, BtuC"/>
    <property type="match status" value="1"/>
</dbReference>
<comment type="caution">
    <text evidence="9">The sequence shown here is derived from an EMBL/GenBank/DDBJ whole genome shotgun (WGS) entry which is preliminary data.</text>
</comment>
<reference evidence="10" key="1">
    <citation type="submission" date="2019-06" db="EMBL/GenBank/DDBJ databases">
        <title>Gordonia isolated from sludge of a wastewater treatment plant.</title>
        <authorList>
            <person name="Tamura T."/>
            <person name="Aoyama K."/>
            <person name="Kang Y."/>
            <person name="Saito S."/>
            <person name="Akiyama N."/>
            <person name="Yazawa K."/>
            <person name="Gonoi T."/>
            <person name="Mikami Y."/>
        </authorList>
    </citation>
    <scope>NUCLEOTIDE SEQUENCE [LARGE SCALE GENOMIC DNA]</scope>
    <source>
        <strain evidence="10">NBRC 107697</strain>
    </source>
</reference>
<evidence type="ECO:0000256" key="3">
    <source>
        <dbReference type="ARBA" id="ARBA00022448"/>
    </source>
</evidence>
<dbReference type="PANTHER" id="PTHR30472:SF24">
    <property type="entry name" value="FERRIC ENTEROBACTIN TRANSPORT SYSTEM PERMEASE PROTEIN FEPG"/>
    <property type="match status" value="1"/>
</dbReference>
<feature type="transmembrane region" description="Helical" evidence="8">
    <location>
        <begin position="254"/>
        <end position="281"/>
    </location>
</feature>
<proteinExistence type="inferred from homology"/>
<feature type="transmembrane region" description="Helical" evidence="8">
    <location>
        <begin position="29"/>
        <end position="50"/>
    </location>
</feature>
<dbReference type="PANTHER" id="PTHR30472">
    <property type="entry name" value="FERRIC ENTEROBACTIN TRANSPORT SYSTEM PERMEASE PROTEIN"/>
    <property type="match status" value="1"/>
</dbReference>
<dbReference type="GO" id="GO:0022857">
    <property type="term" value="F:transmembrane transporter activity"/>
    <property type="evidence" value="ECO:0007669"/>
    <property type="project" value="InterPro"/>
</dbReference>
<dbReference type="OrthoDB" id="4455417at2"/>
<feature type="transmembrane region" description="Helical" evidence="8">
    <location>
        <begin position="165"/>
        <end position="186"/>
    </location>
</feature>
<dbReference type="InterPro" id="IPR037294">
    <property type="entry name" value="ABC_BtuC-like"/>
</dbReference>
<dbReference type="Gene3D" id="1.10.3470.10">
    <property type="entry name" value="ABC transporter involved in vitamin B12 uptake, BtuC"/>
    <property type="match status" value="1"/>
</dbReference>
<protein>
    <submittedName>
        <fullName evidence="9">Iron-enterobactin transporter permease</fullName>
    </submittedName>
</protein>
<feature type="transmembrane region" description="Helical" evidence="8">
    <location>
        <begin position="331"/>
        <end position="350"/>
    </location>
</feature>
<evidence type="ECO:0000313" key="10">
    <source>
        <dbReference type="Proteomes" id="UP000444980"/>
    </source>
</evidence>
<comment type="similarity">
    <text evidence="2">Belongs to the binding-protein-dependent transport system permease family. FecCD subfamily.</text>
</comment>
<feature type="transmembrane region" description="Helical" evidence="8">
    <location>
        <begin position="141"/>
        <end position="158"/>
    </location>
</feature>